<dbReference type="InterPro" id="IPR011042">
    <property type="entry name" value="6-blade_b-propeller_TolB-like"/>
</dbReference>
<dbReference type="InterPro" id="IPR012938">
    <property type="entry name" value="Glc/Sorbosone_DH"/>
</dbReference>
<feature type="signal peptide" evidence="1">
    <location>
        <begin position="1"/>
        <end position="22"/>
    </location>
</feature>
<protein>
    <submittedName>
        <fullName evidence="3">Glucose dehydrogenase</fullName>
    </submittedName>
</protein>
<dbReference type="PANTHER" id="PTHR19328:SF13">
    <property type="entry name" value="HIPL1 PROTEIN"/>
    <property type="match status" value="1"/>
</dbReference>
<evidence type="ECO:0000313" key="4">
    <source>
        <dbReference type="Proteomes" id="UP001144313"/>
    </source>
</evidence>
<organism evidence="3 4">
    <name type="scientific">Glycomyces algeriensis</name>
    <dbReference type="NCBI Taxonomy" id="256037"/>
    <lineage>
        <taxon>Bacteria</taxon>
        <taxon>Bacillati</taxon>
        <taxon>Actinomycetota</taxon>
        <taxon>Actinomycetes</taxon>
        <taxon>Glycomycetales</taxon>
        <taxon>Glycomycetaceae</taxon>
        <taxon>Glycomyces</taxon>
    </lineage>
</organism>
<name>A0A9W6G7Q8_9ACTN</name>
<comment type="caution">
    <text evidence="3">The sequence shown here is derived from an EMBL/GenBank/DDBJ whole genome shotgun (WGS) entry which is preliminary data.</text>
</comment>
<dbReference type="PROSITE" id="PS51257">
    <property type="entry name" value="PROKAR_LIPOPROTEIN"/>
    <property type="match status" value="1"/>
</dbReference>
<proteinExistence type="predicted"/>
<keyword evidence="4" id="KW-1185">Reference proteome</keyword>
<evidence type="ECO:0000259" key="2">
    <source>
        <dbReference type="Pfam" id="PF07995"/>
    </source>
</evidence>
<dbReference type="AlphaFoldDB" id="A0A9W6G7Q8"/>
<dbReference type="PANTHER" id="PTHR19328">
    <property type="entry name" value="HEDGEHOG-INTERACTING PROTEIN"/>
    <property type="match status" value="1"/>
</dbReference>
<evidence type="ECO:0000313" key="3">
    <source>
        <dbReference type="EMBL" id="GLI42754.1"/>
    </source>
</evidence>
<sequence>MRSTVPLAAAAVLLGLTACAPAEEPDPVPVLELVTDALAVPNDLADLGDGRMLISDQVGRINVLEDGEILAAPFLDLTDTVSGPDRSPELGLSGFAPHPDFAENGRVFVYYTKVTDPDAPSDLGRTGVLAEFTLDAAGTALDRASERVLLLHYGTNDHIGGHMTFDDRGLLYLGLGSPTFAGLAQDPFDLHGKVIRIDVDGEAPYAIPADNPFADGAAGAPEVYTYGHRNPWRLHWDAEVGLLNPEPMWSDKAQEVNLAAPGANFGYPQDTVEGRCYDGDAAAPLPVCTEPYTPPAVEYGPDTGAICSGAVVYRGSELPQFEGKAIVADWAGTVIVAEPGEGRWSHRVLDLPFPDEAPLVGRLWSVDTDAEGEVYLMTSELTPEGAGAVYRLTAA</sequence>
<dbReference type="SUPFAM" id="SSF50952">
    <property type="entry name" value="Soluble quinoprotein glucose dehydrogenase"/>
    <property type="match status" value="1"/>
</dbReference>
<dbReference type="RefSeq" id="WP_270113981.1">
    <property type="nucleotide sequence ID" value="NZ_BSDT01000001.1"/>
</dbReference>
<dbReference type="Pfam" id="PF07995">
    <property type="entry name" value="GSDH"/>
    <property type="match status" value="1"/>
</dbReference>
<dbReference type="EMBL" id="BSDT01000001">
    <property type="protein sequence ID" value="GLI42754.1"/>
    <property type="molecule type" value="Genomic_DNA"/>
</dbReference>
<feature type="domain" description="Glucose/Sorbosone dehydrogenase" evidence="2">
    <location>
        <begin position="39"/>
        <end position="380"/>
    </location>
</feature>
<feature type="chain" id="PRO_5040898463" evidence="1">
    <location>
        <begin position="23"/>
        <end position="395"/>
    </location>
</feature>
<evidence type="ECO:0000256" key="1">
    <source>
        <dbReference type="SAM" id="SignalP"/>
    </source>
</evidence>
<dbReference type="Gene3D" id="2.120.10.30">
    <property type="entry name" value="TolB, C-terminal domain"/>
    <property type="match status" value="1"/>
</dbReference>
<gene>
    <name evidence="3" type="ORF">GALLR39Z86_26040</name>
</gene>
<accession>A0A9W6G7Q8</accession>
<reference evidence="3" key="1">
    <citation type="submission" date="2022-12" db="EMBL/GenBank/DDBJ databases">
        <title>Reference genome sequencing for broad-spectrum identification of bacterial and archaeal isolates by mass spectrometry.</title>
        <authorList>
            <person name="Sekiguchi Y."/>
            <person name="Tourlousse D.M."/>
        </authorList>
    </citation>
    <scope>NUCLEOTIDE SEQUENCE</scope>
    <source>
        <strain evidence="3">LLR39Z86</strain>
    </source>
</reference>
<keyword evidence="1" id="KW-0732">Signal</keyword>
<dbReference type="InterPro" id="IPR011041">
    <property type="entry name" value="Quinoprot_gluc/sorb_DH_b-prop"/>
</dbReference>
<dbReference type="Proteomes" id="UP001144313">
    <property type="component" value="Unassembled WGS sequence"/>
</dbReference>